<evidence type="ECO:0000313" key="1">
    <source>
        <dbReference type="Proteomes" id="UP000887566"/>
    </source>
</evidence>
<name>A0A914W5Y0_9BILA</name>
<dbReference type="Proteomes" id="UP000887566">
    <property type="component" value="Unplaced"/>
</dbReference>
<organism evidence="1 2">
    <name type="scientific">Plectus sambesii</name>
    <dbReference type="NCBI Taxonomy" id="2011161"/>
    <lineage>
        <taxon>Eukaryota</taxon>
        <taxon>Metazoa</taxon>
        <taxon>Ecdysozoa</taxon>
        <taxon>Nematoda</taxon>
        <taxon>Chromadorea</taxon>
        <taxon>Plectida</taxon>
        <taxon>Plectina</taxon>
        <taxon>Plectoidea</taxon>
        <taxon>Plectidae</taxon>
        <taxon>Plectus</taxon>
    </lineage>
</organism>
<reference evidence="2" key="1">
    <citation type="submission" date="2022-11" db="UniProtKB">
        <authorList>
            <consortium name="WormBaseParasite"/>
        </authorList>
    </citation>
    <scope>IDENTIFICATION</scope>
</reference>
<evidence type="ECO:0000313" key="2">
    <source>
        <dbReference type="WBParaSite" id="PSAMB.scaffold3123size19589.g20368.t1"/>
    </source>
</evidence>
<sequence length="491" mass="55448">MIWNGRLLRLLHGSRIQKPNCHLRCAFGSLANDEGSTASSSTNSIEIDKNQIHRVPRLPFGKLKPFLSILHEVNRNATRLKSLDLGLLSRRLPDQSDKDWCKLLAGLGQPGGHFPKDHSGVMAQTKDFACDWLDRNIDKTTAVDFHNFLRFLGHYYIAFKEPLSPSLRTLLTKWFMGQYESLAPDAFFEIFQSLTFLSITAQSQEPFFLLEDICTFVKRAVELADDADVVDILRLLSSLDHYSALYNSEDCKDFDSATSRLIEVLRTRSAPNDLFDLGRSIMWLAKSEWATIDYANSNNPPLHHPVGVNFDPAWKWLRSAVELAFDDADLCHRRGPAALAAVRAFQSKAVDFSATEINRLLQTAAAPFLADPSLPFKHQFYTSPHAAFIRLLVAIRTAANTDGLAEHLTVRLDDAFWRSFIEAHEANRRSNMGSNATAHKLIKDLSCVTSKLTLCEAVFLSARSKNLDSNQRALIAQKYRRLNIFQRGLLR</sequence>
<accession>A0A914W5Y0</accession>
<keyword evidence="1" id="KW-1185">Reference proteome</keyword>
<proteinExistence type="predicted"/>
<dbReference type="WBParaSite" id="PSAMB.scaffold3123size19589.g20368.t1">
    <property type="protein sequence ID" value="PSAMB.scaffold3123size19589.g20368.t1"/>
    <property type="gene ID" value="PSAMB.scaffold3123size19589.g20368"/>
</dbReference>
<dbReference type="AlphaFoldDB" id="A0A914W5Y0"/>
<protein>
    <submittedName>
        <fullName evidence="2">Uncharacterized protein</fullName>
    </submittedName>
</protein>